<sequence>MSALFRCVDIGKQYGGLVALQGISLSLEVGRVHGLIGPNGAGKSTFIDVVSGRTPGTGHVYLDDRDITRVPLSERRRMGVSRSFQRTSIFPALTIREQLDIAAHGAGGGHTGELTDMLGLADVLDARAEEVSYGQQRLVDLALALVGNPRVLLLDEPAAGLSVAESQTLAAHLEEVAARWKVAVLLVEHDMDVVFRVCHVLTVLASGRWLVAGPPDEVRSDPAVIGAYFGSAA</sequence>
<evidence type="ECO:0000313" key="7">
    <source>
        <dbReference type="Proteomes" id="UP000596427"/>
    </source>
</evidence>
<dbReference type="InterPro" id="IPR051120">
    <property type="entry name" value="ABC_AA/LPS_Transport"/>
</dbReference>
<evidence type="ECO:0000256" key="1">
    <source>
        <dbReference type="ARBA" id="ARBA00005417"/>
    </source>
</evidence>
<accession>A0A974PTM5</accession>
<dbReference type="PANTHER" id="PTHR45772">
    <property type="entry name" value="CONSERVED COMPONENT OF ABC TRANSPORTER FOR NATURAL AMINO ACIDS-RELATED"/>
    <property type="match status" value="1"/>
</dbReference>
<dbReference type="PROSITE" id="PS00211">
    <property type="entry name" value="ABC_TRANSPORTER_1"/>
    <property type="match status" value="1"/>
</dbReference>
<dbReference type="KEGG" id="xdi:EZH22_12620"/>
<dbReference type="Gene3D" id="3.40.50.300">
    <property type="entry name" value="P-loop containing nucleotide triphosphate hydrolases"/>
    <property type="match status" value="1"/>
</dbReference>
<reference evidence="6 7" key="1">
    <citation type="submission" date="2020-10" db="EMBL/GenBank/DDBJ databases">
        <title>Degradation of 1,4-Dioxane by Xanthobacter sp. YN2, via a Novel Group-2 Soluble Di-Iron Monooxygenase.</title>
        <authorList>
            <person name="Ma F."/>
            <person name="Wang Y."/>
            <person name="Yang J."/>
            <person name="Guo H."/>
            <person name="Su D."/>
            <person name="Yu L."/>
        </authorList>
    </citation>
    <scope>NUCLEOTIDE SEQUENCE [LARGE SCALE GENOMIC DNA]</scope>
    <source>
        <strain evidence="6 7">YN2</strain>
    </source>
</reference>
<dbReference type="SMART" id="SM00382">
    <property type="entry name" value="AAA"/>
    <property type="match status" value="1"/>
</dbReference>
<evidence type="ECO:0000313" key="6">
    <source>
        <dbReference type="EMBL" id="QRG09033.1"/>
    </source>
</evidence>
<evidence type="ECO:0000256" key="4">
    <source>
        <dbReference type="ARBA" id="ARBA00022840"/>
    </source>
</evidence>
<dbReference type="GO" id="GO:0005886">
    <property type="term" value="C:plasma membrane"/>
    <property type="evidence" value="ECO:0007669"/>
    <property type="project" value="TreeGrafter"/>
</dbReference>
<dbReference type="GO" id="GO:0005524">
    <property type="term" value="F:ATP binding"/>
    <property type="evidence" value="ECO:0007669"/>
    <property type="project" value="UniProtKB-KW"/>
</dbReference>
<keyword evidence="7" id="KW-1185">Reference proteome</keyword>
<dbReference type="InterPro" id="IPR017871">
    <property type="entry name" value="ABC_transporter-like_CS"/>
</dbReference>
<dbReference type="PROSITE" id="PS50893">
    <property type="entry name" value="ABC_TRANSPORTER_2"/>
    <property type="match status" value="1"/>
</dbReference>
<dbReference type="InterPro" id="IPR027417">
    <property type="entry name" value="P-loop_NTPase"/>
</dbReference>
<dbReference type="InterPro" id="IPR003439">
    <property type="entry name" value="ABC_transporter-like_ATP-bd"/>
</dbReference>
<protein>
    <submittedName>
        <fullName evidence="6">ATP-binding cassette domain-containing protein</fullName>
    </submittedName>
</protein>
<evidence type="ECO:0000256" key="2">
    <source>
        <dbReference type="ARBA" id="ARBA00022448"/>
    </source>
</evidence>
<organism evidence="6 7">
    <name type="scientific">Xanthobacter dioxanivorans</name>
    <dbReference type="NCBI Taxonomy" id="2528964"/>
    <lineage>
        <taxon>Bacteria</taxon>
        <taxon>Pseudomonadati</taxon>
        <taxon>Pseudomonadota</taxon>
        <taxon>Alphaproteobacteria</taxon>
        <taxon>Hyphomicrobiales</taxon>
        <taxon>Xanthobacteraceae</taxon>
        <taxon>Xanthobacter</taxon>
    </lineage>
</organism>
<dbReference type="RefSeq" id="WP_203195951.1">
    <property type="nucleotide sequence ID" value="NZ_CP063362.1"/>
</dbReference>
<proteinExistence type="inferred from homology"/>
<dbReference type="Pfam" id="PF12399">
    <property type="entry name" value="BCA_ABC_TP_C"/>
    <property type="match status" value="1"/>
</dbReference>
<feature type="domain" description="ABC transporter" evidence="5">
    <location>
        <begin position="5"/>
        <end position="231"/>
    </location>
</feature>
<dbReference type="InterPro" id="IPR032823">
    <property type="entry name" value="BCA_ABC_TP_C"/>
</dbReference>
<dbReference type="AlphaFoldDB" id="A0A974PTM5"/>
<name>A0A974PTM5_9HYPH</name>
<keyword evidence="4 6" id="KW-0067">ATP-binding</keyword>
<dbReference type="InterPro" id="IPR003593">
    <property type="entry name" value="AAA+_ATPase"/>
</dbReference>
<evidence type="ECO:0000259" key="5">
    <source>
        <dbReference type="PROSITE" id="PS50893"/>
    </source>
</evidence>
<evidence type="ECO:0000256" key="3">
    <source>
        <dbReference type="ARBA" id="ARBA00022741"/>
    </source>
</evidence>
<dbReference type="GO" id="GO:0016887">
    <property type="term" value="F:ATP hydrolysis activity"/>
    <property type="evidence" value="ECO:0007669"/>
    <property type="project" value="InterPro"/>
</dbReference>
<keyword evidence="2" id="KW-0813">Transport</keyword>
<dbReference type="SUPFAM" id="SSF52540">
    <property type="entry name" value="P-loop containing nucleoside triphosphate hydrolases"/>
    <property type="match status" value="1"/>
</dbReference>
<keyword evidence="3" id="KW-0547">Nucleotide-binding</keyword>
<comment type="similarity">
    <text evidence="1">Belongs to the ABC transporter superfamily.</text>
</comment>
<dbReference type="Pfam" id="PF00005">
    <property type="entry name" value="ABC_tran"/>
    <property type="match status" value="1"/>
</dbReference>
<dbReference type="EMBL" id="CP063362">
    <property type="protein sequence ID" value="QRG09033.1"/>
    <property type="molecule type" value="Genomic_DNA"/>
</dbReference>
<dbReference type="PANTHER" id="PTHR45772:SF2">
    <property type="entry name" value="ABC TRANSPORTER ATP-BINDING PROTEIN"/>
    <property type="match status" value="1"/>
</dbReference>
<dbReference type="Proteomes" id="UP000596427">
    <property type="component" value="Chromosome"/>
</dbReference>
<gene>
    <name evidence="6" type="ORF">EZH22_12620</name>
</gene>